<dbReference type="AlphaFoldDB" id="A0A3A4KJE1"/>
<keyword evidence="3" id="KW-1185">Reference proteome</keyword>
<dbReference type="Proteomes" id="UP000266677">
    <property type="component" value="Unassembled WGS sequence"/>
</dbReference>
<dbReference type="InterPro" id="IPR049645">
    <property type="entry name" value="GPPMT_Stmyces"/>
</dbReference>
<dbReference type="RefSeq" id="WP_120044886.1">
    <property type="nucleotide sequence ID" value="NZ_QZFU01000045.1"/>
</dbReference>
<dbReference type="GO" id="GO:0000287">
    <property type="term" value="F:magnesium ion binding"/>
    <property type="evidence" value="ECO:0007669"/>
    <property type="project" value="InterPro"/>
</dbReference>
<dbReference type="Gene3D" id="3.40.50.150">
    <property type="entry name" value="Vaccinia Virus protein VP39"/>
    <property type="match status" value="1"/>
</dbReference>
<dbReference type="EMBL" id="QZFU01000045">
    <property type="protein sequence ID" value="RJO69303.1"/>
    <property type="molecule type" value="Genomic_DNA"/>
</dbReference>
<dbReference type="Pfam" id="PF13649">
    <property type="entry name" value="Methyltransf_25"/>
    <property type="match status" value="1"/>
</dbReference>
<gene>
    <name evidence="2" type="ORF">D5S18_32205</name>
</gene>
<evidence type="ECO:0000313" key="3">
    <source>
        <dbReference type="Proteomes" id="UP000266677"/>
    </source>
</evidence>
<dbReference type="OrthoDB" id="3279989at2"/>
<protein>
    <submittedName>
        <fullName evidence="2">Methyltransferase domain-containing protein</fullName>
    </submittedName>
</protein>
<feature type="domain" description="Methyltransferase" evidence="1">
    <location>
        <begin position="102"/>
        <end position="195"/>
    </location>
</feature>
<sequence>MTMLNTDIDPATGAVLRTSYQRSVAAYWNNNPNDDRVNIRLGEVDGLYHHHYGIGEPDLSVLEGPEDTRQERIVKELHRLETAQAVTLLDHLGPVRPTDRLMDCGSGRGGTSFMANQRFGCRVDGVTISEYQVGFANEQAEQRGVADKVRFHFRNMLDSGFPTGGLRGIWTNETTMYVDLFELFAEFSRLLAPGGRYVCITGCSNDVTGGRSASVSWIDAHYGCMIHPRGEYFRALAENNLVPIDVVDLTAATIPYWELRGKSELATGVETPFLTAYREGSFQYLLIAADKVGR</sequence>
<dbReference type="GO" id="GO:1904047">
    <property type="term" value="F:S-adenosyl-L-methionine binding"/>
    <property type="evidence" value="ECO:0007669"/>
    <property type="project" value="InterPro"/>
</dbReference>
<comment type="caution">
    <text evidence="2">The sequence shown here is derived from an EMBL/GenBank/DDBJ whole genome shotgun (WGS) entry which is preliminary data.</text>
</comment>
<dbReference type="GO" id="GO:0008757">
    <property type="term" value="F:S-adenosylmethionine-dependent methyltransferase activity"/>
    <property type="evidence" value="ECO:0007669"/>
    <property type="project" value="InterPro"/>
</dbReference>
<accession>A0A3A4KJE1</accession>
<evidence type="ECO:0000259" key="1">
    <source>
        <dbReference type="Pfam" id="PF13649"/>
    </source>
</evidence>
<keyword evidence="2" id="KW-0489">Methyltransferase</keyword>
<dbReference type="InterPro" id="IPR029063">
    <property type="entry name" value="SAM-dependent_MTases_sf"/>
</dbReference>
<dbReference type="GO" id="GO:0032259">
    <property type="term" value="P:methylation"/>
    <property type="evidence" value="ECO:0007669"/>
    <property type="project" value="UniProtKB-KW"/>
</dbReference>
<proteinExistence type="predicted"/>
<dbReference type="NCBIfam" id="NF041943">
    <property type="entry name" value="GPPMT_Stmyces"/>
    <property type="match status" value="1"/>
</dbReference>
<name>A0A3A4KJE1_9NOCA</name>
<evidence type="ECO:0000313" key="2">
    <source>
        <dbReference type="EMBL" id="RJO69303.1"/>
    </source>
</evidence>
<dbReference type="CDD" id="cd02440">
    <property type="entry name" value="AdoMet_MTases"/>
    <property type="match status" value="1"/>
</dbReference>
<keyword evidence="2" id="KW-0808">Transferase</keyword>
<dbReference type="SUPFAM" id="SSF53335">
    <property type="entry name" value="S-adenosyl-L-methionine-dependent methyltransferases"/>
    <property type="match status" value="1"/>
</dbReference>
<dbReference type="InterPro" id="IPR041698">
    <property type="entry name" value="Methyltransf_25"/>
</dbReference>
<organism evidence="2 3">
    <name type="scientific">Nocardia panacis</name>
    <dbReference type="NCBI Taxonomy" id="2340916"/>
    <lineage>
        <taxon>Bacteria</taxon>
        <taxon>Bacillati</taxon>
        <taxon>Actinomycetota</taxon>
        <taxon>Actinomycetes</taxon>
        <taxon>Mycobacteriales</taxon>
        <taxon>Nocardiaceae</taxon>
        <taxon>Nocardia</taxon>
    </lineage>
</organism>
<dbReference type="InterPro" id="IPR050447">
    <property type="entry name" value="Erg6_SMT_methyltransf"/>
</dbReference>
<dbReference type="PANTHER" id="PTHR44068:SF11">
    <property type="entry name" value="GERANYL DIPHOSPHATE 2-C-METHYLTRANSFERASE"/>
    <property type="match status" value="1"/>
</dbReference>
<dbReference type="PANTHER" id="PTHR44068">
    <property type="entry name" value="ZGC:194242"/>
    <property type="match status" value="1"/>
</dbReference>
<reference evidence="2 3" key="1">
    <citation type="submission" date="2018-09" db="EMBL/GenBank/DDBJ databases">
        <title>YIM PH21274 draft genome.</title>
        <authorList>
            <person name="Miao C."/>
        </authorList>
    </citation>
    <scope>NUCLEOTIDE SEQUENCE [LARGE SCALE GENOMIC DNA]</scope>
    <source>
        <strain evidence="2 3">YIM PH 21724</strain>
    </source>
</reference>